<dbReference type="Gene3D" id="3.40.980.10">
    <property type="entry name" value="MoaB/Mog-like domain"/>
    <property type="match status" value="1"/>
</dbReference>
<comment type="similarity">
    <text evidence="3 7">Belongs to the MoeA family.</text>
</comment>
<reference evidence="9 10" key="1">
    <citation type="submission" date="2020-08" db="EMBL/GenBank/DDBJ databases">
        <title>Genome sequence of Leucobacter denitrificans KACC 14055T.</title>
        <authorList>
            <person name="Hyun D.-W."/>
            <person name="Bae J.-W."/>
        </authorList>
    </citation>
    <scope>NUCLEOTIDE SEQUENCE [LARGE SCALE GENOMIC DNA]</scope>
    <source>
        <strain evidence="9 10">KACC 14055</strain>
    </source>
</reference>
<evidence type="ECO:0000256" key="6">
    <source>
        <dbReference type="ARBA" id="ARBA00047317"/>
    </source>
</evidence>
<dbReference type="GO" id="GO:0006777">
    <property type="term" value="P:Mo-molybdopterin cofactor biosynthetic process"/>
    <property type="evidence" value="ECO:0007669"/>
    <property type="project" value="UniProtKB-UniRule"/>
</dbReference>
<evidence type="ECO:0000256" key="1">
    <source>
        <dbReference type="ARBA" id="ARBA00002901"/>
    </source>
</evidence>
<sequence>MTIAPGVRTLEQHRDEVTALLTPLIESLSGRFEGVNLADPDALGRVLATAITAHSPVPAFDNSQMDGYAVCAADLLRASNENPVTLPLGLTAAAGDAPVVHASRTASPVMTGAAIPVGADAVVPVEATMSPEFPELVRAVEQTSGRTPAGSATFLEPVTHGAFVRFAAEDIAVGDTVLDAGTRLTPARIGAAAAVGVTRAQVRPRIQVLLCATGDELTHGAQTTLSQGHIYDANTPMLAAALRELGAEVRVVRTGDNPDEFLRALHGVTGEYHLVVTSGGISKGAYEVVRAALAPLGVWFGSVAMQPGGPQGLGEIDSSSGRVPVLCFPGNPVSSLLSLELFLAPTLKGLAGRSTTPDIAHLPLAHDVDSPPAKHQIRRGSVNSDGTVSLSGPGSHLIGDLAAADVLVHLPVGLAHAEAGTTVETWRFND</sequence>
<keyword evidence="7" id="KW-0460">Magnesium</keyword>
<evidence type="ECO:0000256" key="5">
    <source>
        <dbReference type="ARBA" id="ARBA00023150"/>
    </source>
</evidence>
<dbReference type="SUPFAM" id="SSF53218">
    <property type="entry name" value="Molybdenum cofactor biosynthesis proteins"/>
    <property type="match status" value="1"/>
</dbReference>
<dbReference type="EMBL" id="CP060716">
    <property type="protein sequence ID" value="QNN62606.1"/>
    <property type="molecule type" value="Genomic_DNA"/>
</dbReference>
<dbReference type="PANTHER" id="PTHR10192:SF5">
    <property type="entry name" value="GEPHYRIN"/>
    <property type="match status" value="1"/>
</dbReference>
<dbReference type="KEGG" id="ldn:H9L06_10270"/>
<organism evidence="9 10">
    <name type="scientific">Leucobacter denitrificans</name>
    <dbReference type="NCBI Taxonomy" id="683042"/>
    <lineage>
        <taxon>Bacteria</taxon>
        <taxon>Bacillati</taxon>
        <taxon>Actinomycetota</taxon>
        <taxon>Actinomycetes</taxon>
        <taxon>Micrococcales</taxon>
        <taxon>Microbacteriaceae</taxon>
        <taxon>Leucobacter</taxon>
    </lineage>
</organism>
<comment type="catalytic activity">
    <reaction evidence="6">
        <text>adenylyl-molybdopterin + molybdate = Mo-molybdopterin + AMP + H(+)</text>
        <dbReference type="Rhea" id="RHEA:35047"/>
        <dbReference type="ChEBI" id="CHEBI:15378"/>
        <dbReference type="ChEBI" id="CHEBI:36264"/>
        <dbReference type="ChEBI" id="CHEBI:62727"/>
        <dbReference type="ChEBI" id="CHEBI:71302"/>
        <dbReference type="ChEBI" id="CHEBI:456215"/>
        <dbReference type="EC" id="2.10.1.1"/>
    </reaction>
</comment>
<dbReference type="Gene3D" id="2.40.340.10">
    <property type="entry name" value="MoeA, C-terminal, domain IV"/>
    <property type="match status" value="1"/>
</dbReference>
<feature type="domain" description="MoaB/Mog" evidence="8">
    <location>
        <begin position="209"/>
        <end position="349"/>
    </location>
</feature>
<dbReference type="SMART" id="SM00852">
    <property type="entry name" value="MoCF_biosynth"/>
    <property type="match status" value="1"/>
</dbReference>
<comment type="function">
    <text evidence="1 7">Catalyzes the insertion of molybdate into adenylated molybdopterin with the concomitant release of AMP.</text>
</comment>
<evidence type="ECO:0000313" key="10">
    <source>
        <dbReference type="Proteomes" id="UP000515934"/>
    </source>
</evidence>
<evidence type="ECO:0000313" key="9">
    <source>
        <dbReference type="EMBL" id="QNN62606.1"/>
    </source>
</evidence>
<comment type="pathway">
    <text evidence="2 7">Cofactor biosynthesis; molybdopterin biosynthesis.</text>
</comment>
<name>A0A7G9S431_9MICO</name>
<keyword evidence="7 9" id="KW-0808">Transferase</keyword>
<dbReference type="InterPro" id="IPR038987">
    <property type="entry name" value="MoeA-like"/>
</dbReference>
<dbReference type="Pfam" id="PF03454">
    <property type="entry name" value="MoeA_C"/>
    <property type="match status" value="1"/>
</dbReference>
<dbReference type="InterPro" id="IPR005110">
    <property type="entry name" value="MoeA_linker/N"/>
</dbReference>
<dbReference type="GO" id="GO:0046872">
    <property type="term" value="F:metal ion binding"/>
    <property type="evidence" value="ECO:0007669"/>
    <property type="project" value="UniProtKB-UniRule"/>
</dbReference>
<accession>A0A7G9S431</accession>
<keyword evidence="5 7" id="KW-0501">Molybdenum cofactor biosynthesis</keyword>
<evidence type="ECO:0000256" key="7">
    <source>
        <dbReference type="RuleBase" id="RU365090"/>
    </source>
</evidence>
<evidence type="ECO:0000256" key="4">
    <source>
        <dbReference type="ARBA" id="ARBA00022505"/>
    </source>
</evidence>
<dbReference type="PANTHER" id="PTHR10192">
    <property type="entry name" value="MOLYBDOPTERIN BIOSYNTHESIS PROTEIN"/>
    <property type="match status" value="1"/>
</dbReference>
<dbReference type="InterPro" id="IPR036688">
    <property type="entry name" value="MoeA_C_domain_IV_sf"/>
</dbReference>
<dbReference type="EC" id="2.10.1.1" evidence="7"/>
<dbReference type="Gene3D" id="3.90.105.10">
    <property type="entry name" value="Molybdopterin biosynthesis moea protein, domain 2"/>
    <property type="match status" value="1"/>
</dbReference>
<evidence type="ECO:0000259" key="8">
    <source>
        <dbReference type="SMART" id="SM00852"/>
    </source>
</evidence>
<dbReference type="InterPro" id="IPR001453">
    <property type="entry name" value="MoaB/Mog_dom"/>
</dbReference>
<dbReference type="SUPFAM" id="SSF63867">
    <property type="entry name" value="MoeA C-terminal domain-like"/>
    <property type="match status" value="1"/>
</dbReference>
<evidence type="ECO:0000256" key="2">
    <source>
        <dbReference type="ARBA" id="ARBA00005046"/>
    </source>
</evidence>
<dbReference type="RefSeq" id="WP_187555076.1">
    <property type="nucleotide sequence ID" value="NZ_CP060716.1"/>
</dbReference>
<keyword evidence="10" id="KW-1185">Reference proteome</keyword>
<dbReference type="InterPro" id="IPR005111">
    <property type="entry name" value="MoeA_C_domain_IV"/>
</dbReference>
<dbReference type="AlphaFoldDB" id="A0A7G9S431"/>
<dbReference type="Pfam" id="PF03453">
    <property type="entry name" value="MoeA_N"/>
    <property type="match status" value="1"/>
</dbReference>
<dbReference type="UniPathway" id="UPA00344"/>
<dbReference type="GO" id="GO:0061599">
    <property type="term" value="F:molybdopterin molybdotransferase activity"/>
    <property type="evidence" value="ECO:0007669"/>
    <property type="project" value="UniProtKB-UniRule"/>
</dbReference>
<dbReference type="InterPro" id="IPR036135">
    <property type="entry name" value="MoeA_linker/N_sf"/>
</dbReference>
<dbReference type="Pfam" id="PF00994">
    <property type="entry name" value="MoCF_biosynth"/>
    <property type="match status" value="1"/>
</dbReference>
<dbReference type="Gene3D" id="2.170.190.11">
    <property type="entry name" value="Molybdopterin biosynthesis moea protein, domain 3"/>
    <property type="match status" value="1"/>
</dbReference>
<dbReference type="GO" id="GO:0005829">
    <property type="term" value="C:cytosol"/>
    <property type="evidence" value="ECO:0007669"/>
    <property type="project" value="TreeGrafter"/>
</dbReference>
<dbReference type="Proteomes" id="UP000515934">
    <property type="component" value="Chromosome"/>
</dbReference>
<evidence type="ECO:0000256" key="3">
    <source>
        <dbReference type="ARBA" id="ARBA00010763"/>
    </source>
</evidence>
<keyword evidence="4 7" id="KW-0500">Molybdenum</keyword>
<dbReference type="CDD" id="cd00887">
    <property type="entry name" value="MoeA"/>
    <property type="match status" value="1"/>
</dbReference>
<keyword evidence="7" id="KW-0479">Metal-binding</keyword>
<gene>
    <name evidence="9" type="ORF">H9L06_10270</name>
</gene>
<protein>
    <recommendedName>
        <fullName evidence="7">Molybdopterin molybdenumtransferase</fullName>
        <ecNumber evidence="7">2.10.1.1</ecNumber>
    </recommendedName>
</protein>
<dbReference type="InterPro" id="IPR036425">
    <property type="entry name" value="MoaB/Mog-like_dom_sf"/>
</dbReference>
<comment type="cofactor">
    <cofactor evidence="7">
        <name>Mg(2+)</name>
        <dbReference type="ChEBI" id="CHEBI:18420"/>
    </cofactor>
</comment>
<proteinExistence type="inferred from homology"/>
<dbReference type="SUPFAM" id="SSF63882">
    <property type="entry name" value="MoeA N-terminal region -like"/>
    <property type="match status" value="1"/>
</dbReference>
<dbReference type="NCBIfam" id="NF045515">
    <property type="entry name" value="Glp_gephyrin"/>
    <property type="match status" value="1"/>
</dbReference>